<dbReference type="AlphaFoldDB" id="A0A1M7R3L0"/>
<feature type="domain" description="BD-FAE-like" evidence="2">
    <location>
        <begin position="54"/>
        <end position="273"/>
    </location>
</feature>
<evidence type="ECO:0000313" key="3">
    <source>
        <dbReference type="EMBL" id="SHN39686.1"/>
    </source>
</evidence>
<dbReference type="InterPro" id="IPR050300">
    <property type="entry name" value="GDXG_lipolytic_enzyme"/>
</dbReference>
<evidence type="ECO:0000256" key="1">
    <source>
        <dbReference type="ARBA" id="ARBA00022801"/>
    </source>
</evidence>
<gene>
    <name evidence="3" type="ORF">SAMN05443668_106337</name>
</gene>
<dbReference type="PANTHER" id="PTHR48081:SF13">
    <property type="entry name" value="ALPHA_BETA HYDROLASE"/>
    <property type="match status" value="1"/>
</dbReference>
<dbReference type="PANTHER" id="PTHR48081">
    <property type="entry name" value="AB HYDROLASE SUPERFAMILY PROTEIN C4A8.06C"/>
    <property type="match status" value="1"/>
</dbReference>
<name>A0A1M7R3L0_9ACTN</name>
<keyword evidence="4" id="KW-1185">Reference proteome</keyword>
<reference evidence="3 4" key="1">
    <citation type="submission" date="2016-11" db="EMBL/GenBank/DDBJ databases">
        <authorList>
            <person name="Jaros S."/>
            <person name="Januszkiewicz K."/>
            <person name="Wedrychowicz H."/>
        </authorList>
    </citation>
    <scope>NUCLEOTIDE SEQUENCE [LARGE SCALE GENOMIC DNA]</scope>
    <source>
        <strain evidence="3 4">DSM 46144</strain>
    </source>
</reference>
<dbReference type="Pfam" id="PF20434">
    <property type="entry name" value="BD-FAE"/>
    <property type="match status" value="1"/>
</dbReference>
<organism evidence="3 4">
    <name type="scientific">Cryptosporangium aurantiacum</name>
    <dbReference type="NCBI Taxonomy" id="134849"/>
    <lineage>
        <taxon>Bacteria</taxon>
        <taxon>Bacillati</taxon>
        <taxon>Actinomycetota</taxon>
        <taxon>Actinomycetes</taxon>
        <taxon>Cryptosporangiales</taxon>
        <taxon>Cryptosporangiaceae</taxon>
        <taxon>Cryptosporangium</taxon>
    </lineage>
</organism>
<protein>
    <submittedName>
        <fullName evidence="3">Acetyl esterase/lipase</fullName>
    </submittedName>
</protein>
<dbReference type="GO" id="GO:0016787">
    <property type="term" value="F:hydrolase activity"/>
    <property type="evidence" value="ECO:0007669"/>
    <property type="project" value="UniProtKB-KW"/>
</dbReference>
<dbReference type="Proteomes" id="UP000184440">
    <property type="component" value="Unassembled WGS sequence"/>
</dbReference>
<dbReference type="EMBL" id="FRCS01000006">
    <property type="protein sequence ID" value="SHN39686.1"/>
    <property type="molecule type" value="Genomic_DNA"/>
</dbReference>
<dbReference type="RefSeq" id="WP_073259684.1">
    <property type="nucleotide sequence ID" value="NZ_FRCS01000006.1"/>
</dbReference>
<keyword evidence="1" id="KW-0378">Hydrolase</keyword>
<evidence type="ECO:0000313" key="4">
    <source>
        <dbReference type="Proteomes" id="UP000184440"/>
    </source>
</evidence>
<proteinExistence type="predicted"/>
<dbReference type="STRING" id="134849.SAMN05443668_106337"/>
<evidence type="ECO:0000259" key="2">
    <source>
        <dbReference type="Pfam" id="PF20434"/>
    </source>
</evidence>
<dbReference type="InterPro" id="IPR029058">
    <property type="entry name" value="AB_hydrolase_fold"/>
</dbReference>
<accession>A0A1M7R3L0</accession>
<dbReference type="Gene3D" id="3.40.50.1820">
    <property type="entry name" value="alpha/beta hydrolase"/>
    <property type="match status" value="1"/>
</dbReference>
<dbReference type="InterPro" id="IPR049492">
    <property type="entry name" value="BD-FAE-like_dom"/>
</dbReference>
<dbReference type="SUPFAM" id="SSF53474">
    <property type="entry name" value="alpha/beta-Hydrolases"/>
    <property type="match status" value="1"/>
</dbReference>
<sequence>MRATNHRWLGTLAVALILLGAAALPVPASASAIRVLTGIAYAAPQPATSQGHFLDLYLPTHSRQPTPLIIWVHGSGWMAENGRESADVVASHFVPRGYAVAGVSIRSSGFAQFPGQLYDIKAAIRFLRANAARYHLDPHRFGIIGESSGGWTAAMAAVTGDVPRLEGNVGVRGPSSRVQAAAPFYPPTDFLQMDPFMPQDCVPFNEDFDLTACHADPRSPESRLLGCAIEACPQAVTRADPSTYVSRNDPPMLLVHGQQDLYVPWQQSLLLYRAAARACADAALVLLPRGEHGQWNEFLTDPAVRTGARIQRTDDCRQTRPRPVQPSWNSLIQFFDRSLNHR</sequence>